<dbReference type="SUPFAM" id="SSF57667">
    <property type="entry name" value="beta-beta-alpha zinc fingers"/>
    <property type="match status" value="2"/>
</dbReference>
<gene>
    <name evidence="13" type="ORF">PXEA_LOCUS237</name>
</gene>
<evidence type="ECO:0000256" key="1">
    <source>
        <dbReference type="ARBA" id="ARBA00004123"/>
    </source>
</evidence>
<dbReference type="Gene3D" id="3.30.160.60">
    <property type="entry name" value="Classic Zinc Finger"/>
    <property type="match status" value="3"/>
</dbReference>
<keyword evidence="6" id="KW-0862">Zinc</keyword>
<organism evidence="13 14">
    <name type="scientific">Protopolystoma xenopodis</name>
    <dbReference type="NCBI Taxonomy" id="117903"/>
    <lineage>
        <taxon>Eukaryota</taxon>
        <taxon>Metazoa</taxon>
        <taxon>Spiralia</taxon>
        <taxon>Lophotrochozoa</taxon>
        <taxon>Platyhelminthes</taxon>
        <taxon>Monogenea</taxon>
        <taxon>Polyopisthocotylea</taxon>
        <taxon>Polystomatidea</taxon>
        <taxon>Polystomatidae</taxon>
        <taxon>Protopolystoma</taxon>
    </lineage>
</organism>
<dbReference type="SMART" id="SM00355">
    <property type="entry name" value="ZnF_C2H2"/>
    <property type="match status" value="4"/>
</dbReference>
<feature type="domain" description="C2H2-type" evidence="12">
    <location>
        <begin position="160"/>
        <end position="188"/>
    </location>
</feature>
<dbReference type="Proteomes" id="UP000784294">
    <property type="component" value="Unassembled WGS sequence"/>
</dbReference>
<dbReference type="PANTHER" id="PTHR24388:SF54">
    <property type="entry name" value="PROTEIN ESCARGOT"/>
    <property type="match status" value="1"/>
</dbReference>
<sequence>MWSNLEEQNSPRITIAPPLLNILSSLPSSVSQSHAPSASCLADISSVSLQLPPPPLPSISPNSQPPLPLVSTFELSPIISASRDVLTPNETVDQLATLGGIGQADCDTINAGGFGGGSAGSGNSNGSVGSYDNGKSSYSLGGYRPTGRWNHGTTKSGDQFSCRQCGHTYRQKVHLRKHVMSAHWLRKPYQCQHCAYATVEKSHLTVHVRTHTGERPFRCRECGYASAQNCTLKSHYLRRHPASRVLCGWCGDTFVTEQERNNHQRSCQDGLDVGLDRAPTLVSSGSLPSSSSTSFPVASDNEHSFQLALGNSGLEAEKSLAPSGDNESTTVALGFNFASSTSSPRVPGGFQATHFSLRSIPTPPTTVWKPHCSLNAHV</sequence>
<comment type="similarity">
    <text evidence="2">Belongs to the krueppel C2H2-type zinc-finger protein family.</text>
</comment>
<evidence type="ECO:0000256" key="4">
    <source>
        <dbReference type="ARBA" id="ARBA00022737"/>
    </source>
</evidence>
<comment type="subcellular location">
    <subcellularLocation>
        <location evidence="1">Nucleus</location>
    </subcellularLocation>
</comment>
<dbReference type="InterPro" id="IPR050527">
    <property type="entry name" value="Snail/Krueppel_Znf"/>
</dbReference>
<feature type="domain" description="C2H2-type" evidence="12">
    <location>
        <begin position="217"/>
        <end position="245"/>
    </location>
</feature>
<keyword evidence="3" id="KW-0479">Metal-binding</keyword>
<evidence type="ECO:0000256" key="5">
    <source>
        <dbReference type="ARBA" id="ARBA00022771"/>
    </source>
</evidence>
<keyword evidence="10" id="KW-0539">Nucleus</keyword>
<evidence type="ECO:0000256" key="10">
    <source>
        <dbReference type="ARBA" id="ARBA00023242"/>
    </source>
</evidence>
<dbReference type="FunFam" id="3.30.160.60:FF:000075">
    <property type="entry name" value="Putative zinc finger protein 536"/>
    <property type="match status" value="1"/>
</dbReference>
<keyword evidence="4" id="KW-0677">Repeat</keyword>
<evidence type="ECO:0000313" key="13">
    <source>
        <dbReference type="EMBL" id="VEL06797.1"/>
    </source>
</evidence>
<evidence type="ECO:0000256" key="3">
    <source>
        <dbReference type="ARBA" id="ARBA00022723"/>
    </source>
</evidence>
<evidence type="ECO:0000256" key="7">
    <source>
        <dbReference type="ARBA" id="ARBA00023015"/>
    </source>
</evidence>
<keyword evidence="8" id="KW-0238">DNA-binding</keyword>
<reference evidence="13" key="1">
    <citation type="submission" date="2018-11" db="EMBL/GenBank/DDBJ databases">
        <authorList>
            <consortium name="Pathogen Informatics"/>
        </authorList>
    </citation>
    <scope>NUCLEOTIDE SEQUENCE</scope>
</reference>
<evidence type="ECO:0000256" key="6">
    <source>
        <dbReference type="ARBA" id="ARBA00022833"/>
    </source>
</evidence>
<keyword evidence="5 11" id="KW-0863">Zinc-finger</keyword>
<feature type="domain" description="C2H2-type" evidence="12">
    <location>
        <begin position="189"/>
        <end position="216"/>
    </location>
</feature>
<dbReference type="GO" id="GO:0008270">
    <property type="term" value="F:zinc ion binding"/>
    <property type="evidence" value="ECO:0007669"/>
    <property type="project" value="UniProtKB-KW"/>
</dbReference>
<proteinExistence type="inferred from homology"/>
<dbReference type="FunFam" id="3.30.160.60:FF:000702">
    <property type="entry name" value="Transcription factor E4F1 isoform 1"/>
    <property type="match status" value="1"/>
</dbReference>
<evidence type="ECO:0000313" key="14">
    <source>
        <dbReference type="Proteomes" id="UP000784294"/>
    </source>
</evidence>
<evidence type="ECO:0000256" key="9">
    <source>
        <dbReference type="ARBA" id="ARBA00023163"/>
    </source>
</evidence>
<dbReference type="Pfam" id="PF23611">
    <property type="entry name" value="zf-C2H2_16"/>
    <property type="match status" value="1"/>
</dbReference>
<dbReference type="GO" id="GO:0000981">
    <property type="term" value="F:DNA-binding transcription factor activity, RNA polymerase II-specific"/>
    <property type="evidence" value="ECO:0007669"/>
    <property type="project" value="TreeGrafter"/>
</dbReference>
<dbReference type="InterPro" id="IPR036236">
    <property type="entry name" value="Znf_C2H2_sf"/>
</dbReference>
<dbReference type="AlphaFoldDB" id="A0A448WAC5"/>
<accession>A0A448WAC5</accession>
<evidence type="ECO:0000259" key="12">
    <source>
        <dbReference type="PROSITE" id="PS50157"/>
    </source>
</evidence>
<dbReference type="InterPro" id="IPR013087">
    <property type="entry name" value="Znf_C2H2_type"/>
</dbReference>
<dbReference type="GO" id="GO:0000978">
    <property type="term" value="F:RNA polymerase II cis-regulatory region sequence-specific DNA binding"/>
    <property type="evidence" value="ECO:0007669"/>
    <property type="project" value="TreeGrafter"/>
</dbReference>
<evidence type="ECO:0000256" key="2">
    <source>
        <dbReference type="ARBA" id="ARBA00006991"/>
    </source>
</evidence>
<dbReference type="Pfam" id="PF00096">
    <property type="entry name" value="zf-C2H2"/>
    <property type="match status" value="1"/>
</dbReference>
<dbReference type="GO" id="GO:0005634">
    <property type="term" value="C:nucleus"/>
    <property type="evidence" value="ECO:0007669"/>
    <property type="project" value="UniProtKB-SubCell"/>
</dbReference>
<dbReference type="EMBL" id="CAAALY010000414">
    <property type="protein sequence ID" value="VEL06797.1"/>
    <property type="molecule type" value="Genomic_DNA"/>
</dbReference>
<evidence type="ECO:0000256" key="11">
    <source>
        <dbReference type="PROSITE-ProRule" id="PRU00042"/>
    </source>
</evidence>
<dbReference type="InterPro" id="IPR056438">
    <property type="entry name" value="Znf-C2H2_CTCF"/>
</dbReference>
<dbReference type="PROSITE" id="PS00028">
    <property type="entry name" value="ZINC_FINGER_C2H2_1"/>
    <property type="match status" value="1"/>
</dbReference>
<evidence type="ECO:0000256" key="8">
    <source>
        <dbReference type="ARBA" id="ARBA00023125"/>
    </source>
</evidence>
<dbReference type="PROSITE" id="PS50157">
    <property type="entry name" value="ZINC_FINGER_C2H2_2"/>
    <property type="match status" value="3"/>
</dbReference>
<comment type="caution">
    <text evidence="13">The sequence shown here is derived from an EMBL/GenBank/DDBJ whole genome shotgun (WGS) entry which is preliminary data.</text>
</comment>
<name>A0A448WAC5_9PLAT</name>
<keyword evidence="7" id="KW-0805">Transcription regulation</keyword>
<keyword evidence="14" id="KW-1185">Reference proteome</keyword>
<dbReference type="PANTHER" id="PTHR24388">
    <property type="entry name" value="ZINC FINGER PROTEIN"/>
    <property type="match status" value="1"/>
</dbReference>
<protein>
    <recommendedName>
        <fullName evidence="12">C2H2-type domain-containing protein</fullName>
    </recommendedName>
</protein>
<keyword evidence="9" id="KW-0804">Transcription</keyword>
<dbReference type="OrthoDB" id="8113227at2759"/>